<dbReference type="Proteomes" id="UP001519332">
    <property type="component" value="Unassembled WGS sequence"/>
</dbReference>
<dbReference type="RefSeq" id="WP_209645791.1">
    <property type="nucleotide sequence ID" value="NZ_JAGINW010000001.1"/>
</dbReference>
<name>A0ABS4TWW1_9PSEU</name>
<keyword evidence="2" id="KW-1185">Reference proteome</keyword>
<dbReference type="EMBL" id="JAGINW010000001">
    <property type="protein sequence ID" value="MBP2328889.1"/>
    <property type="molecule type" value="Genomic_DNA"/>
</dbReference>
<proteinExistence type="predicted"/>
<organism evidence="1 2">
    <name type="scientific">Kibdelosporangium banguiense</name>
    <dbReference type="NCBI Taxonomy" id="1365924"/>
    <lineage>
        <taxon>Bacteria</taxon>
        <taxon>Bacillati</taxon>
        <taxon>Actinomycetota</taxon>
        <taxon>Actinomycetes</taxon>
        <taxon>Pseudonocardiales</taxon>
        <taxon>Pseudonocardiaceae</taxon>
        <taxon>Kibdelosporangium</taxon>
    </lineage>
</organism>
<gene>
    <name evidence="1" type="ORF">JOF56_009274</name>
</gene>
<protein>
    <submittedName>
        <fullName evidence="1">Uncharacterized protein</fullName>
    </submittedName>
</protein>
<reference evidence="1 2" key="1">
    <citation type="submission" date="2021-03" db="EMBL/GenBank/DDBJ databases">
        <title>Sequencing the genomes of 1000 actinobacteria strains.</title>
        <authorList>
            <person name="Klenk H.-P."/>
        </authorList>
    </citation>
    <scope>NUCLEOTIDE SEQUENCE [LARGE SCALE GENOMIC DNA]</scope>
    <source>
        <strain evidence="1 2">DSM 46670</strain>
    </source>
</reference>
<dbReference type="SUPFAM" id="SSF89372">
    <property type="entry name" value="Fucose-specific lectin"/>
    <property type="match status" value="1"/>
</dbReference>
<evidence type="ECO:0000313" key="1">
    <source>
        <dbReference type="EMBL" id="MBP2328889.1"/>
    </source>
</evidence>
<evidence type="ECO:0000313" key="2">
    <source>
        <dbReference type="Proteomes" id="UP001519332"/>
    </source>
</evidence>
<accession>A0ABS4TWW1</accession>
<comment type="caution">
    <text evidence="1">The sequence shown here is derived from an EMBL/GenBank/DDBJ whole genome shotgun (WGS) entry which is preliminary data.</text>
</comment>
<sequence>MANKLAWRTFDGNSWSDETVVADVEQVANLAMVADQGNLALLFSANTEQKVVVFDEHGNPALPAKNDQSDDARFAVLEQQTAAYAALTSSPPSLRSFVVASAYYRGAVRYVHSGVDPTGPLLWQTYRPATNKWSTSEYTFPNTACGPGPAVCVFAGVLHCFHQGVDSENGDGNTNVYWCVSDGLDWSADRATPFTSPSALAIAAHAGMLFCAYLRD</sequence>